<evidence type="ECO:0000313" key="2">
    <source>
        <dbReference type="EnsemblPlants" id="Kaladp0101s0015.1.v1.1.CDS.1"/>
    </source>
</evidence>
<name>A0A7N0V6Z9_KALFE</name>
<reference evidence="2" key="1">
    <citation type="submission" date="2021-01" db="UniProtKB">
        <authorList>
            <consortium name="EnsemblPlants"/>
        </authorList>
    </citation>
    <scope>IDENTIFICATION</scope>
</reference>
<dbReference type="Proteomes" id="UP000594263">
    <property type="component" value="Unplaced"/>
</dbReference>
<evidence type="ECO:0000313" key="3">
    <source>
        <dbReference type="Proteomes" id="UP000594263"/>
    </source>
</evidence>
<proteinExistence type="predicted"/>
<sequence>MNRSINPPKPRVAGTKPGEGDDGASLFTGEASLSSLLLSFSITINREHIRFTYKSCSINFQF</sequence>
<dbReference type="EnsemblPlants" id="Kaladp0101s0015.1.v1.1">
    <property type="protein sequence ID" value="Kaladp0101s0015.1.v1.1.CDS.1"/>
    <property type="gene ID" value="Kaladp0101s0015.v1.1"/>
</dbReference>
<organism evidence="2 3">
    <name type="scientific">Kalanchoe fedtschenkoi</name>
    <name type="common">Lavender scallops</name>
    <name type="synonym">South American air plant</name>
    <dbReference type="NCBI Taxonomy" id="63787"/>
    <lineage>
        <taxon>Eukaryota</taxon>
        <taxon>Viridiplantae</taxon>
        <taxon>Streptophyta</taxon>
        <taxon>Embryophyta</taxon>
        <taxon>Tracheophyta</taxon>
        <taxon>Spermatophyta</taxon>
        <taxon>Magnoliopsida</taxon>
        <taxon>eudicotyledons</taxon>
        <taxon>Gunneridae</taxon>
        <taxon>Pentapetalae</taxon>
        <taxon>Saxifragales</taxon>
        <taxon>Crassulaceae</taxon>
        <taxon>Kalanchoe</taxon>
    </lineage>
</organism>
<dbReference type="AlphaFoldDB" id="A0A7N0V6Z9"/>
<feature type="region of interest" description="Disordered" evidence="1">
    <location>
        <begin position="1"/>
        <end position="24"/>
    </location>
</feature>
<protein>
    <submittedName>
        <fullName evidence="2">Uncharacterized protein</fullName>
    </submittedName>
</protein>
<evidence type="ECO:0000256" key="1">
    <source>
        <dbReference type="SAM" id="MobiDB-lite"/>
    </source>
</evidence>
<accession>A0A7N0V6Z9</accession>
<keyword evidence="3" id="KW-1185">Reference proteome</keyword>
<dbReference type="Gramene" id="Kaladp0101s0015.1.v1.1">
    <property type="protein sequence ID" value="Kaladp0101s0015.1.v1.1.CDS.1"/>
    <property type="gene ID" value="Kaladp0101s0015.v1.1"/>
</dbReference>